<accession>A0A128F490</accession>
<dbReference type="STRING" id="1796497.GCE9029_02718"/>
<evidence type="ECO:0000313" key="1">
    <source>
        <dbReference type="EMBL" id="CZF81612.1"/>
    </source>
</evidence>
<sequence length="219" mass="25822">MELNSILPELYSELREDYSPSWYKLSLPSGLLPSDYLKFSNRDIESNDEPRCLVNALSNAKRALHYQVEILTDAFGIEHLPKQGKNINFPTRLRFFDKCGIVSPRILSKLNKVRNAVEHDYYIPTRNEVEDYIDVVELFLAATERFFYQFPSDVEFLCDKIHESAPEISFVEFFPDKGIIQFRGRYEVIGDKGYWQLFDISMKDENFFPWLRYIISNCK</sequence>
<evidence type="ECO:0000313" key="2">
    <source>
        <dbReference type="Proteomes" id="UP000071641"/>
    </source>
</evidence>
<dbReference type="RefSeq" id="WP_062663753.1">
    <property type="nucleotide sequence ID" value="NZ_FIZX01000002.1"/>
</dbReference>
<keyword evidence="2" id="KW-1185">Reference proteome</keyword>
<organism evidence="1 2">
    <name type="scientific">Grimontia celer</name>
    <dbReference type="NCBI Taxonomy" id="1796497"/>
    <lineage>
        <taxon>Bacteria</taxon>
        <taxon>Pseudomonadati</taxon>
        <taxon>Pseudomonadota</taxon>
        <taxon>Gammaproteobacteria</taxon>
        <taxon>Vibrionales</taxon>
        <taxon>Vibrionaceae</taxon>
        <taxon>Grimontia</taxon>
    </lineage>
</organism>
<dbReference type="OrthoDB" id="7061404at2"/>
<dbReference type="Proteomes" id="UP000071641">
    <property type="component" value="Unassembled WGS sequence"/>
</dbReference>
<gene>
    <name evidence="1" type="ORF">GCE9029_02718</name>
</gene>
<dbReference type="AlphaFoldDB" id="A0A128F490"/>
<protein>
    <submittedName>
        <fullName evidence="1">Uncharacterized protein</fullName>
    </submittedName>
</protein>
<name>A0A128F490_9GAMM</name>
<dbReference type="EMBL" id="FIZX01000002">
    <property type="protein sequence ID" value="CZF81612.1"/>
    <property type="molecule type" value="Genomic_DNA"/>
</dbReference>
<proteinExistence type="predicted"/>
<reference evidence="2" key="1">
    <citation type="submission" date="2016-02" db="EMBL/GenBank/DDBJ databases">
        <authorList>
            <person name="Rodrigo-Torres Lidia"/>
            <person name="Arahal R.David."/>
        </authorList>
    </citation>
    <scope>NUCLEOTIDE SEQUENCE [LARGE SCALE GENOMIC DNA]</scope>
    <source>
        <strain evidence="2">CECT 9029</strain>
    </source>
</reference>